<keyword evidence="3" id="KW-0677">Repeat</keyword>
<dbReference type="GO" id="GO:0005509">
    <property type="term" value="F:calcium ion binding"/>
    <property type="evidence" value="ECO:0007669"/>
    <property type="project" value="InterPro"/>
</dbReference>
<dbReference type="Gene3D" id="1.10.238.10">
    <property type="entry name" value="EF-hand"/>
    <property type="match status" value="1"/>
</dbReference>
<name>A0A0L8H211_OCTBM</name>
<dbReference type="EMBL" id="KQ419574">
    <property type="protein sequence ID" value="KOF83134.1"/>
    <property type="molecule type" value="Genomic_DNA"/>
</dbReference>
<dbReference type="InterPro" id="IPR011992">
    <property type="entry name" value="EF-hand-dom_pair"/>
</dbReference>
<evidence type="ECO:0000256" key="3">
    <source>
        <dbReference type="ARBA" id="ARBA00022737"/>
    </source>
</evidence>
<dbReference type="InterPro" id="IPR002048">
    <property type="entry name" value="EF_hand_dom"/>
</dbReference>
<feature type="domain" description="EF-hand" evidence="5">
    <location>
        <begin position="98"/>
        <end position="133"/>
    </location>
</feature>
<reference evidence="6" key="1">
    <citation type="submission" date="2015-07" db="EMBL/GenBank/DDBJ databases">
        <title>MeaNS - Measles Nucleotide Surveillance Program.</title>
        <authorList>
            <person name="Tran T."/>
            <person name="Druce J."/>
        </authorList>
    </citation>
    <scope>NUCLEOTIDE SEQUENCE</scope>
    <source>
        <strain evidence="6">UCB-OBI-ISO-001</strain>
        <tissue evidence="6">Gonad</tissue>
    </source>
</reference>
<dbReference type="OMA" id="TALYLMT"/>
<accession>A0A0L8H211</accession>
<evidence type="ECO:0000256" key="2">
    <source>
        <dbReference type="ARBA" id="ARBA00022723"/>
    </source>
</evidence>
<keyword evidence="4" id="KW-0106">Calcium</keyword>
<gene>
    <name evidence="6" type="ORF">OCBIM_22024374mg</name>
</gene>
<evidence type="ECO:0000313" key="6">
    <source>
        <dbReference type="EMBL" id="KOF83134.1"/>
    </source>
</evidence>
<evidence type="ECO:0000259" key="5">
    <source>
        <dbReference type="PROSITE" id="PS50222"/>
    </source>
</evidence>
<dbReference type="SUPFAM" id="SSF47473">
    <property type="entry name" value="EF-hand"/>
    <property type="match status" value="1"/>
</dbReference>
<organism evidence="6">
    <name type="scientific">Octopus bimaculoides</name>
    <name type="common">California two-spotted octopus</name>
    <dbReference type="NCBI Taxonomy" id="37653"/>
    <lineage>
        <taxon>Eukaryota</taxon>
        <taxon>Metazoa</taxon>
        <taxon>Spiralia</taxon>
        <taxon>Lophotrochozoa</taxon>
        <taxon>Mollusca</taxon>
        <taxon>Cephalopoda</taxon>
        <taxon>Coleoidea</taxon>
        <taxon>Octopodiformes</taxon>
        <taxon>Octopoda</taxon>
        <taxon>Incirrata</taxon>
        <taxon>Octopodidae</taxon>
        <taxon>Octopus</taxon>
    </lineage>
</organism>
<proteinExistence type="inferred from homology"/>
<dbReference type="FunFam" id="1.10.238.10:FF:000009">
    <property type="entry name" value="Visinin-like protein 1"/>
    <property type="match status" value="1"/>
</dbReference>
<protein>
    <recommendedName>
        <fullName evidence="5">EF-hand domain-containing protein</fullName>
    </recommendedName>
</protein>
<dbReference type="CDD" id="cd00051">
    <property type="entry name" value="EFh"/>
    <property type="match status" value="2"/>
</dbReference>
<evidence type="ECO:0000256" key="4">
    <source>
        <dbReference type="ARBA" id="ARBA00022837"/>
    </source>
</evidence>
<feature type="domain" description="EF-hand" evidence="5">
    <location>
        <begin position="142"/>
        <end position="177"/>
    </location>
</feature>
<dbReference type="PANTHER" id="PTHR23055">
    <property type="entry name" value="CALCIUM BINDING PROTEINS"/>
    <property type="match status" value="1"/>
</dbReference>
<evidence type="ECO:0000256" key="1">
    <source>
        <dbReference type="ARBA" id="ARBA00006049"/>
    </source>
</evidence>
<dbReference type="Pfam" id="PF13833">
    <property type="entry name" value="EF-hand_8"/>
    <property type="match status" value="1"/>
</dbReference>
<dbReference type="PROSITE" id="PS50222">
    <property type="entry name" value="EF_HAND_2"/>
    <property type="match status" value="3"/>
</dbReference>
<feature type="domain" description="EF-hand" evidence="5">
    <location>
        <begin position="62"/>
        <end position="97"/>
    </location>
</feature>
<dbReference type="InterPro" id="IPR018247">
    <property type="entry name" value="EF_Hand_1_Ca_BS"/>
</dbReference>
<dbReference type="SMART" id="SM00054">
    <property type="entry name" value="EFh"/>
    <property type="match status" value="3"/>
</dbReference>
<dbReference type="Pfam" id="PF13499">
    <property type="entry name" value="EF-hand_7"/>
    <property type="match status" value="1"/>
</dbReference>
<dbReference type="PRINTS" id="PR00450">
    <property type="entry name" value="RECOVERIN"/>
</dbReference>
<comment type="similarity">
    <text evidence="1">Belongs to the recoverin family.</text>
</comment>
<dbReference type="PANTHER" id="PTHR23055:SF69">
    <property type="entry name" value="NEURONAL CALCIUM SENSOR 2"/>
    <property type="match status" value="1"/>
</dbReference>
<dbReference type="PROSITE" id="PS00018">
    <property type="entry name" value="EF_HAND_1"/>
    <property type="match status" value="3"/>
</dbReference>
<dbReference type="STRING" id="37653.A0A0L8H211"/>
<dbReference type="AlphaFoldDB" id="A0A0L8H211"/>
<sequence>MGNRHSKKKLTKEDMQFLTKHTHFSESQIKIWYQGFMKDCPKGLLSKDKLMEVYSDLFRQGNPEMFCDHVFRTFDHDNSGHIDFKEFMLAISVTSARDPKEKLNWAFTMYDKNKDGTIEKSEMVEIITAIYEMLGCTDSQEPPEKRTESIFHKMDVNNDGVLSKEEFITGCLDDDDLRQMLTVDAICPP</sequence>
<dbReference type="OrthoDB" id="191686at2759"/>
<keyword evidence="2" id="KW-0479">Metal-binding</keyword>
<dbReference type="InterPro" id="IPR028846">
    <property type="entry name" value="Recoverin"/>
</dbReference>